<name>A0AAJ4XSW6_9BASI</name>
<keyword evidence="2" id="KW-1185">Reference proteome</keyword>
<evidence type="ECO:0000313" key="2">
    <source>
        <dbReference type="Proteomes" id="UP001294444"/>
    </source>
</evidence>
<sequence>MLFGDEKRTESVAVSASILRMQIVLCRCLAARLENRTASVPNEFNRTDQARSPTSETACIPYYKTTPKSIMLLHVVYATLNPHWLVPVARGPWVTM</sequence>
<dbReference type="EMBL" id="OAPG01000021">
    <property type="protein sequence ID" value="SNX87768.1"/>
    <property type="molecule type" value="Genomic_DNA"/>
</dbReference>
<protein>
    <submittedName>
        <fullName evidence="1">Uncharacterized protein</fullName>
    </submittedName>
</protein>
<dbReference type="AlphaFoldDB" id="A0AAJ4XSW6"/>
<evidence type="ECO:0000313" key="1">
    <source>
        <dbReference type="EMBL" id="SNX87768.1"/>
    </source>
</evidence>
<gene>
    <name evidence="1" type="ORF">MEPE_06479</name>
</gene>
<accession>A0AAJ4XSW6</accession>
<proteinExistence type="predicted"/>
<comment type="caution">
    <text evidence="1">The sequence shown here is derived from an EMBL/GenBank/DDBJ whole genome shotgun (WGS) entry which is preliminary data.</text>
</comment>
<organism evidence="1 2">
    <name type="scientific">Melanopsichium pennsylvanicum</name>
    <dbReference type="NCBI Taxonomy" id="63383"/>
    <lineage>
        <taxon>Eukaryota</taxon>
        <taxon>Fungi</taxon>
        <taxon>Dikarya</taxon>
        <taxon>Basidiomycota</taxon>
        <taxon>Ustilaginomycotina</taxon>
        <taxon>Ustilaginomycetes</taxon>
        <taxon>Ustilaginales</taxon>
        <taxon>Ustilaginaceae</taxon>
        <taxon>Melanopsichium</taxon>
    </lineage>
</organism>
<dbReference type="Proteomes" id="UP001294444">
    <property type="component" value="Unassembled WGS sequence"/>
</dbReference>
<reference evidence="1" key="1">
    <citation type="submission" date="2023-10" db="EMBL/GenBank/DDBJ databases">
        <authorList>
            <person name="Guldener U."/>
        </authorList>
    </citation>
    <scope>NUCLEOTIDE SEQUENCE</scope>
    <source>
        <strain evidence="1">Mp4</strain>
    </source>
</reference>